<dbReference type="PANTHER" id="PTHR11069:SF38">
    <property type="entry name" value="GLUCURONOXYLANASE XYNC"/>
    <property type="match status" value="1"/>
</dbReference>
<comment type="similarity">
    <text evidence="1">Belongs to the glycosyl hydrolase 30 family.</text>
</comment>
<comment type="caution">
    <text evidence="4">The sequence shown here is derived from an EMBL/GenBank/DDBJ whole genome shotgun (WGS) entry which is preliminary data.</text>
</comment>
<evidence type="ECO:0000256" key="1">
    <source>
        <dbReference type="ARBA" id="ARBA00005382"/>
    </source>
</evidence>
<gene>
    <name evidence="4" type="ORF">V2H41_13225</name>
</gene>
<evidence type="ECO:0008006" key="6">
    <source>
        <dbReference type="Google" id="ProtNLM"/>
    </source>
</evidence>
<keyword evidence="5" id="KW-1185">Reference proteome</keyword>
<dbReference type="SUPFAM" id="SSF51445">
    <property type="entry name" value="(Trans)glycosidases"/>
    <property type="match status" value="1"/>
</dbReference>
<dbReference type="RefSeq" id="WP_330975641.1">
    <property type="nucleotide sequence ID" value="NZ_JAZGLY010000009.1"/>
</dbReference>
<dbReference type="PANTHER" id="PTHR11069">
    <property type="entry name" value="GLUCOSYLCERAMIDASE"/>
    <property type="match status" value="1"/>
</dbReference>
<keyword evidence="3" id="KW-0378">Hydrolase</keyword>
<dbReference type="InterPro" id="IPR001139">
    <property type="entry name" value="Glyco_hydro_30"/>
</dbReference>
<dbReference type="InterPro" id="IPR013780">
    <property type="entry name" value="Glyco_hydro_b"/>
</dbReference>
<sequence length="548" mass="61334">MQKLLHTNPCHFPQMILAIICWAFILTGCKKSSDVGINNEIYAEFEKSSAIAEANDVSVSIKVKWSKSKWTLIHKQDGFVTGFTPEQGGDEQNERVVSDVRVLLKPNLSDNTREEEIIIKSLTTGQEHRMTITQKPLSGSDRIAIDPSMRYQKVTGFGGMINCTWTGSTKLTVEDIDKLYGSEGLGLNIGRLMIYPNSSSWSYEVEVAKRAQEHGAILFGTPWTPPPALKSVNTNSNENGEYLLPENYAAFANHLKSYVDYYKSQGVDIYAVSVQNEPDWKVSYDGCSYTPQQMLDFVKGHGRSVGAKLIVGETVQFNKAYTDPILNDPVAVNQFDIVGTHLYGFNFSTTSADYPLARQHNKEVWMTEHLFNETTNGIDWAWEPSLKSNLAVEIHNCMKANMNAYIYWYLKRYYSLIGENRDPNNPAQWYTVANGEITKRGYIVSHYAKYATGRTRIEATLGNNLSSDDFLVTAYAGNKDITIVLINRSNSSRILELGIPSDIDSASSVITTNSVSMQPIDCVLSNDRRAVRITAEPLSILSVKVILK</sequence>
<evidence type="ECO:0000313" key="4">
    <source>
        <dbReference type="EMBL" id="MEE6188235.1"/>
    </source>
</evidence>
<proteinExistence type="inferred from homology"/>
<evidence type="ECO:0000256" key="3">
    <source>
        <dbReference type="ARBA" id="ARBA00022801"/>
    </source>
</evidence>
<dbReference type="Gene3D" id="2.60.40.1180">
    <property type="entry name" value="Golgi alpha-mannosidase II"/>
    <property type="match status" value="1"/>
</dbReference>
<evidence type="ECO:0000256" key="2">
    <source>
        <dbReference type="ARBA" id="ARBA00022729"/>
    </source>
</evidence>
<evidence type="ECO:0000313" key="5">
    <source>
        <dbReference type="Proteomes" id="UP001357452"/>
    </source>
</evidence>
<dbReference type="EMBL" id="JAZGLY010000009">
    <property type="protein sequence ID" value="MEE6188235.1"/>
    <property type="molecule type" value="Genomic_DNA"/>
</dbReference>
<keyword evidence="2" id="KW-0732">Signal</keyword>
<dbReference type="PROSITE" id="PS51257">
    <property type="entry name" value="PROKAR_LIPOPROTEIN"/>
    <property type="match status" value="1"/>
</dbReference>
<accession>A0ABU7RJR3</accession>
<name>A0ABU7RJR3_9BACT</name>
<dbReference type="InterPro" id="IPR017853">
    <property type="entry name" value="GH"/>
</dbReference>
<protein>
    <recommendedName>
        <fullName evidence="6">Glycosyl hydrolase family 30 TIM-barrel domain-containing protein</fullName>
    </recommendedName>
</protein>
<organism evidence="4 5">
    <name type="scientific">Niabella digestorum</name>
    <dbReference type="NCBI Taxonomy" id="3117701"/>
    <lineage>
        <taxon>Bacteria</taxon>
        <taxon>Pseudomonadati</taxon>
        <taxon>Bacteroidota</taxon>
        <taxon>Chitinophagia</taxon>
        <taxon>Chitinophagales</taxon>
        <taxon>Chitinophagaceae</taxon>
        <taxon>Niabella</taxon>
    </lineage>
</organism>
<dbReference type="Proteomes" id="UP001357452">
    <property type="component" value="Unassembled WGS sequence"/>
</dbReference>
<reference evidence="4 5" key="1">
    <citation type="submission" date="2024-01" db="EMBL/GenBank/DDBJ databases">
        <title>Niabella digestum sp. nov., isolated from waste digestion system.</title>
        <authorList>
            <person name="Zhang L."/>
        </authorList>
    </citation>
    <scope>NUCLEOTIDE SEQUENCE [LARGE SCALE GENOMIC DNA]</scope>
    <source>
        <strain evidence="4 5">A18</strain>
    </source>
</reference>
<dbReference type="Gene3D" id="3.20.20.80">
    <property type="entry name" value="Glycosidases"/>
    <property type="match status" value="1"/>
</dbReference>